<accession>A0A7C5YB91</accession>
<gene>
    <name evidence="2" type="ORF">ENM42_01400</name>
</gene>
<dbReference type="PANTHER" id="PTHR32022">
    <property type="entry name" value="D-GLUTAMATE CYCLASE, MITOCHONDRIAL"/>
    <property type="match status" value="1"/>
</dbReference>
<sequence>MNREEFIDQVVTVDYAARNVVQHLYDAARKIAGKPLCAAAADLLTTSRNAMIATGFRILRYGGAVESDGLVSSVLLARWLETKGGEAAILVDQGFEEVVETGLKVVDTNRTAVYGLPPNYLGSVRTVLHALDEKQPDLLITVERPGANKFGVYHNSVGQNISDITAPVDRVFEMIRDHRRRLIAFGDGGNEAGMGLIKHVVNKHVPYGATCTCGCGGGIAAEKTADILVVSTTSDFGVYGAMALADRETYRATIQHLPKTIHTLFRAGCVDALKGPDKPGIDGIPLEAVKAVAKLLSLP</sequence>
<evidence type="ECO:0000313" key="2">
    <source>
        <dbReference type="EMBL" id="HHR40464.1"/>
    </source>
</evidence>
<dbReference type="Gene3D" id="3.90.1640.20">
    <property type="entry name" value="TON_0340"/>
    <property type="match status" value="1"/>
</dbReference>
<dbReference type="AlphaFoldDB" id="A0A7C5YB91"/>
<dbReference type="Pfam" id="PF14336">
    <property type="entry name" value="GLUCM-like_C"/>
    <property type="match status" value="1"/>
</dbReference>
<feature type="domain" description="D-glutamate cyclase-like C-terminal" evidence="1">
    <location>
        <begin position="37"/>
        <end position="294"/>
    </location>
</feature>
<name>A0A7C5YB91_CALS0</name>
<proteinExistence type="predicted"/>
<organism evidence="2">
    <name type="scientific">Caldiarchaeum subterraneum</name>
    <dbReference type="NCBI Taxonomy" id="311458"/>
    <lineage>
        <taxon>Archaea</taxon>
        <taxon>Nitrososphaerota</taxon>
        <taxon>Candidatus Caldarchaeales</taxon>
        <taxon>Candidatus Caldarchaeaceae</taxon>
        <taxon>Candidatus Caldarchaeum</taxon>
    </lineage>
</organism>
<reference evidence="2" key="1">
    <citation type="journal article" date="2020" name="mSystems">
        <title>Genome- and Community-Level Interaction Insights into Carbon Utilization and Element Cycling Functions of Hydrothermarchaeota in Hydrothermal Sediment.</title>
        <authorList>
            <person name="Zhou Z."/>
            <person name="Liu Y."/>
            <person name="Xu W."/>
            <person name="Pan J."/>
            <person name="Luo Z.H."/>
            <person name="Li M."/>
        </authorList>
    </citation>
    <scope>NUCLEOTIDE SEQUENCE [LARGE SCALE GENOMIC DNA]</scope>
    <source>
        <strain evidence="2">SpSt-1084</strain>
    </source>
</reference>
<evidence type="ECO:0000259" key="1">
    <source>
        <dbReference type="Pfam" id="PF14336"/>
    </source>
</evidence>
<dbReference type="PANTHER" id="PTHR32022:SF10">
    <property type="entry name" value="D-GLUTAMATE CYCLASE, MITOCHONDRIAL"/>
    <property type="match status" value="1"/>
</dbReference>
<comment type="caution">
    <text evidence="2">The sequence shown here is derived from an EMBL/GenBank/DDBJ whole genome shotgun (WGS) entry which is preliminary data.</text>
</comment>
<protein>
    <submittedName>
        <fullName evidence="2">DUF4392 domain-containing protein</fullName>
    </submittedName>
</protein>
<dbReference type="InterPro" id="IPR025504">
    <property type="entry name" value="GLUCM_C"/>
</dbReference>
<dbReference type="EMBL" id="DRXS01000073">
    <property type="protein sequence ID" value="HHR40464.1"/>
    <property type="molecule type" value="Genomic_DNA"/>
</dbReference>